<dbReference type="InterPro" id="IPR050328">
    <property type="entry name" value="Dev_Immune_Receptor"/>
</dbReference>
<dbReference type="SUPFAM" id="SSF52058">
    <property type="entry name" value="L domain-like"/>
    <property type="match status" value="1"/>
</dbReference>
<sequence>MYGQVCGLFCIKNSFYTDFNFLLHHWVFQVSVLVLRQDCPCSWRNDNRSWTCKSEEPTAVPTHCWDIHEDVRIIEFGGNIPVIRRHDLDHENLLNAQILKLNYVSFVEHDALRHLTQLTYLDIMYGNITQVPDLTHQTLVTSLDFSYNQLTEGPSLPFQVHLRYVGLHHNNIERLPDDFLPASDGSIGMPMVHNNLTELNATSILRAPANSSFTFDVDLLKVVWATAEERDTLVARTYFCNVDLLSIVQLIDDPVTPESF</sequence>
<evidence type="ECO:0000256" key="1">
    <source>
        <dbReference type="ARBA" id="ARBA00022729"/>
    </source>
</evidence>
<evidence type="ECO:0000313" key="2">
    <source>
        <dbReference type="EMBL" id="MPC75610.1"/>
    </source>
</evidence>
<protein>
    <submittedName>
        <fullName evidence="2">Uncharacterized protein</fullName>
    </submittedName>
</protein>
<dbReference type="InterPro" id="IPR032675">
    <property type="entry name" value="LRR_dom_sf"/>
</dbReference>
<evidence type="ECO:0000313" key="3">
    <source>
        <dbReference type="Proteomes" id="UP000324222"/>
    </source>
</evidence>
<dbReference type="AlphaFoldDB" id="A0A5B7HT31"/>
<dbReference type="Proteomes" id="UP000324222">
    <property type="component" value="Unassembled WGS sequence"/>
</dbReference>
<reference evidence="2 3" key="1">
    <citation type="submission" date="2019-05" db="EMBL/GenBank/DDBJ databases">
        <title>Another draft genome of Portunus trituberculatus and its Hox gene families provides insights of decapod evolution.</title>
        <authorList>
            <person name="Jeong J.-H."/>
            <person name="Song I."/>
            <person name="Kim S."/>
            <person name="Choi T."/>
            <person name="Kim D."/>
            <person name="Ryu S."/>
            <person name="Kim W."/>
        </authorList>
    </citation>
    <scope>NUCLEOTIDE SEQUENCE [LARGE SCALE GENOMIC DNA]</scope>
    <source>
        <tissue evidence="2">Muscle</tissue>
    </source>
</reference>
<keyword evidence="3" id="KW-1185">Reference proteome</keyword>
<proteinExistence type="predicted"/>
<organism evidence="2 3">
    <name type="scientific">Portunus trituberculatus</name>
    <name type="common">Swimming crab</name>
    <name type="synonym">Neptunus trituberculatus</name>
    <dbReference type="NCBI Taxonomy" id="210409"/>
    <lineage>
        <taxon>Eukaryota</taxon>
        <taxon>Metazoa</taxon>
        <taxon>Ecdysozoa</taxon>
        <taxon>Arthropoda</taxon>
        <taxon>Crustacea</taxon>
        <taxon>Multicrustacea</taxon>
        <taxon>Malacostraca</taxon>
        <taxon>Eumalacostraca</taxon>
        <taxon>Eucarida</taxon>
        <taxon>Decapoda</taxon>
        <taxon>Pleocyemata</taxon>
        <taxon>Brachyura</taxon>
        <taxon>Eubrachyura</taxon>
        <taxon>Portunoidea</taxon>
        <taxon>Portunidae</taxon>
        <taxon>Portuninae</taxon>
        <taxon>Portunus</taxon>
    </lineage>
</organism>
<dbReference type="EMBL" id="VSRR010041489">
    <property type="protein sequence ID" value="MPC75610.1"/>
    <property type="molecule type" value="Genomic_DNA"/>
</dbReference>
<keyword evidence="1" id="KW-0732">Signal</keyword>
<comment type="caution">
    <text evidence="2">The sequence shown here is derived from an EMBL/GenBank/DDBJ whole genome shotgun (WGS) entry which is preliminary data.</text>
</comment>
<accession>A0A5B7HT31</accession>
<gene>
    <name evidence="2" type="ORF">E2C01_070001</name>
</gene>
<dbReference type="Gene3D" id="3.80.10.10">
    <property type="entry name" value="Ribonuclease Inhibitor"/>
    <property type="match status" value="1"/>
</dbReference>
<name>A0A5B7HT31_PORTR</name>
<dbReference type="PANTHER" id="PTHR24373:SF275">
    <property type="entry name" value="TIR DOMAIN-CONTAINING PROTEIN"/>
    <property type="match status" value="1"/>
</dbReference>
<dbReference type="PANTHER" id="PTHR24373">
    <property type="entry name" value="SLIT RELATED LEUCINE-RICH REPEAT NEURONAL PROTEIN"/>
    <property type="match status" value="1"/>
</dbReference>